<sequence length="329" mass="36167">MRLWGGDSDTGCCSVSDVDDARRVAQQLGIDHLVFNFTEDFHRNVVEPYINDHAIGITPNPCIECNRHLKFDRLHERGIVLGFDAVATGHHARVVQEVGVWKLLRGHDMAKDQSYVVHMMDQHQLSRTLFPVGEMTKTVVREHATRLGMRTANKPDSQDVCFITSAKDDEGRSGRVSFIGRRIPLNPAVVVDESGNELGSVESVELVTLGQRRGVAGGGGTKRFVVDIDVPGRKVVVGPESMLMVDHEVVENVIWSNEPHVGSARVQCSAHGEPRSAVLSLDDAGRVVATWTEPQRRISPGQSAVFYDADDRFVLGGGLVTRSAQMSTR</sequence>
<evidence type="ECO:0000313" key="7">
    <source>
        <dbReference type="EMBL" id="CAB4790102.1"/>
    </source>
</evidence>
<dbReference type="InterPro" id="IPR014729">
    <property type="entry name" value="Rossmann-like_a/b/a_fold"/>
</dbReference>
<dbReference type="Gene3D" id="2.30.30.280">
    <property type="entry name" value="Adenine nucleotide alpha hydrolases-like domains"/>
    <property type="match status" value="1"/>
</dbReference>
<keyword evidence="5" id="KW-1015">Disulfide bond</keyword>
<dbReference type="InterPro" id="IPR046885">
    <property type="entry name" value="MnmA-like_C"/>
</dbReference>
<dbReference type="EMBL" id="CAEZZP010000223">
    <property type="protein sequence ID" value="CAB4790102.1"/>
    <property type="molecule type" value="Genomic_DNA"/>
</dbReference>
<dbReference type="CDD" id="cd01998">
    <property type="entry name" value="MnmA_TRMU-like"/>
    <property type="match status" value="1"/>
</dbReference>
<dbReference type="GO" id="GO:0000049">
    <property type="term" value="F:tRNA binding"/>
    <property type="evidence" value="ECO:0007669"/>
    <property type="project" value="UniProtKB-KW"/>
</dbReference>
<gene>
    <name evidence="7" type="ORF">UFOPK2880_01989</name>
</gene>
<protein>
    <submittedName>
        <fullName evidence="7">Unannotated protein</fullName>
    </submittedName>
</protein>
<dbReference type="Gene3D" id="2.40.30.10">
    <property type="entry name" value="Translation factors"/>
    <property type="match status" value="1"/>
</dbReference>
<reference evidence="7" key="1">
    <citation type="submission" date="2020-05" db="EMBL/GenBank/DDBJ databases">
        <authorList>
            <person name="Chiriac C."/>
            <person name="Salcher M."/>
            <person name="Ghai R."/>
            <person name="Kavagutti S V."/>
        </authorList>
    </citation>
    <scope>NUCLEOTIDE SEQUENCE</scope>
</reference>
<evidence type="ECO:0000259" key="6">
    <source>
        <dbReference type="Pfam" id="PF20258"/>
    </source>
</evidence>
<keyword evidence="4" id="KW-0694">RNA-binding</keyword>
<dbReference type="PANTHER" id="PTHR11933:SF5">
    <property type="entry name" value="MITOCHONDRIAL TRNA-SPECIFIC 2-THIOURIDYLASE 1"/>
    <property type="match status" value="1"/>
</dbReference>
<dbReference type="Gene3D" id="3.40.50.620">
    <property type="entry name" value="HUPs"/>
    <property type="match status" value="1"/>
</dbReference>
<dbReference type="InterPro" id="IPR004506">
    <property type="entry name" value="MnmA-like"/>
</dbReference>
<evidence type="ECO:0000256" key="2">
    <source>
        <dbReference type="ARBA" id="ARBA00022679"/>
    </source>
</evidence>
<evidence type="ECO:0000256" key="3">
    <source>
        <dbReference type="ARBA" id="ARBA00022694"/>
    </source>
</evidence>
<accession>A0A6J6WZN4</accession>
<dbReference type="GO" id="GO:0002143">
    <property type="term" value="P:tRNA wobble position uridine thiolation"/>
    <property type="evidence" value="ECO:0007669"/>
    <property type="project" value="TreeGrafter"/>
</dbReference>
<name>A0A6J6WZN4_9ZZZZ</name>
<feature type="domain" description="tRNA-specific 2-thiouridylase MnmA-like C-terminal" evidence="6">
    <location>
        <begin position="251"/>
        <end position="320"/>
    </location>
</feature>
<dbReference type="InterPro" id="IPR023382">
    <property type="entry name" value="MnmA-like_central_sf"/>
</dbReference>
<dbReference type="Pfam" id="PF03054">
    <property type="entry name" value="tRNA_Me_trans"/>
    <property type="match status" value="1"/>
</dbReference>
<dbReference type="AlphaFoldDB" id="A0A6J6WZN4"/>
<proteinExistence type="predicted"/>
<organism evidence="7">
    <name type="scientific">freshwater metagenome</name>
    <dbReference type="NCBI Taxonomy" id="449393"/>
    <lineage>
        <taxon>unclassified sequences</taxon>
        <taxon>metagenomes</taxon>
        <taxon>ecological metagenomes</taxon>
    </lineage>
</organism>
<keyword evidence="3" id="KW-0819">tRNA processing</keyword>
<dbReference type="PANTHER" id="PTHR11933">
    <property type="entry name" value="TRNA 5-METHYLAMINOMETHYL-2-THIOURIDYLATE -METHYLTRANSFERASE"/>
    <property type="match status" value="1"/>
</dbReference>
<dbReference type="SUPFAM" id="SSF52402">
    <property type="entry name" value="Adenine nucleotide alpha hydrolases-like"/>
    <property type="match status" value="1"/>
</dbReference>
<evidence type="ECO:0000256" key="5">
    <source>
        <dbReference type="ARBA" id="ARBA00023157"/>
    </source>
</evidence>
<evidence type="ECO:0000256" key="1">
    <source>
        <dbReference type="ARBA" id="ARBA00022555"/>
    </source>
</evidence>
<dbReference type="Pfam" id="PF20258">
    <property type="entry name" value="tRNA_Me_trans_C"/>
    <property type="match status" value="1"/>
</dbReference>
<evidence type="ECO:0000256" key="4">
    <source>
        <dbReference type="ARBA" id="ARBA00022884"/>
    </source>
</evidence>
<keyword evidence="1" id="KW-0820">tRNA-binding</keyword>
<keyword evidence="2" id="KW-0808">Transferase</keyword>
<dbReference type="GO" id="GO:0016783">
    <property type="term" value="F:sulfurtransferase activity"/>
    <property type="evidence" value="ECO:0007669"/>
    <property type="project" value="InterPro"/>
</dbReference>